<feature type="compositionally biased region" description="Basic residues" evidence="10">
    <location>
        <begin position="862"/>
        <end position="875"/>
    </location>
</feature>
<feature type="region of interest" description="Disordered" evidence="10">
    <location>
        <begin position="720"/>
        <end position="809"/>
    </location>
</feature>
<organism evidence="12 13">
    <name type="scientific">Pseudo-nitzschia multistriata</name>
    <dbReference type="NCBI Taxonomy" id="183589"/>
    <lineage>
        <taxon>Eukaryota</taxon>
        <taxon>Sar</taxon>
        <taxon>Stramenopiles</taxon>
        <taxon>Ochrophyta</taxon>
        <taxon>Bacillariophyta</taxon>
        <taxon>Bacillariophyceae</taxon>
        <taxon>Bacillariophycidae</taxon>
        <taxon>Bacillariales</taxon>
        <taxon>Bacillariaceae</taxon>
        <taxon>Pseudo-nitzschia</taxon>
    </lineage>
</organism>
<feature type="domain" description="Protein HIRA-like C-terminal" evidence="11">
    <location>
        <begin position="1127"/>
        <end position="1270"/>
    </location>
</feature>
<evidence type="ECO:0000256" key="6">
    <source>
        <dbReference type="ARBA" id="ARBA00023015"/>
    </source>
</evidence>
<dbReference type="Proteomes" id="UP000291116">
    <property type="component" value="Unassembled WGS sequence"/>
</dbReference>
<dbReference type="InterPro" id="IPR031120">
    <property type="entry name" value="HIR1-like"/>
</dbReference>
<dbReference type="OrthoDB" id="1741719at2759"/>
<dbReference type="Pfam" id="PF00400">
    <property type="entry name" value="WD40"/>
    <property type="match status" value="4"/>
</dbReference>
<evidence type="ECO:0000256" key="8">
    <source>
        <dbReference type="ARBA" id="ARBA00023242"/>
    </source>
</evidence>
<feature type="compositionally biased region" description="Low complexity" evidence="10">
    <location>
        <begin position="852"/>
        <end position="861"/>
    </location>
</feature>
<feature type="repeat" description="WD" evidence="9">
    <location>
        <begin position="413"/>
        <end position="441"/>
    </location>
</feature>
<evidence type="ECO:0000259" key="11">
    <source>
        <dbReference type="Pfam" id="PF07569"/>
    </source>
</evidence>
<feature type="region of interest" description="Disordered" evidence="10">
    <location>
        <begin position="843"/>
        <end position="876"/>
    </location>
</feature>
<dbReference type="GO" id="GO:0000417">
    <property type="term" value="C:HIR complex"/>
    <property type="evidence" value="ECO:0007669"/>
    <property type="project" value="TreeGrafter"/>
</dbReference>
<comment type="subcellular location">
    <subcellularLocation>
        <location evidence="1">Nucleus</location>
    </subcellularLocation>
</comment>
<evidence type="ECO:0000256" key="2">
    <source>
        <dbReference type="ARBA" id="ARBA00007306"/>
    </source>
</evidence>
<feature type="region of interest" description="Disordered" evidence="10">
    <location>
        <begin position="105"/>
        <end position="153"/>
    </location>
</feature>
<accession>A0A448YVK3</accession>
<dbReference type="GO" id="GO:0006355">
    <property type="term" value="P:regulation of DNA-templated transcription"/>
    <property type="evidence" value="ECO:0007669"/>
    <property type="project" value="InterPro"/>
</dbReference>
<dbReference type="Pfam" id="PF07569">
    <property type="entry name" value="Hira"/>
    <property type="match status" value="1"/>
</dbReference>
<dbReference type="GO" id="GO:0006351">
    <property type="term" value="P:DNA-templated transcription"/>
    <property type="evidence" value="ECO:0007669"/>
    <property type="project" value="InterPro"/>
</dbReference>
<feature type="compositionally biased region" description="Low complexity" evidence="10">
    <location>
        <begin position="741"/>
        <end position="750"/>
    </location>
</feature>
<keyword evidence="6" id="KW-0805">Transcription regulation</keyword>
<feature type="compositionally biased region" description="Basic and acidic residues" evidence="10">
    <location>
        <begin position="751"/>
        <end position="770"/>
    </location>
</feature>
<evidence type="ECO:0000256" key="4">
    <source>
        <dbReference type="ARBA" id="ARBA00022737"/>
    </source>
</evidence>
<feature type="region of interest" description="Disordered" evidence="10">
    <location>
        <begin position="14"/>
        <end position="47"/>
    </location>
</feature>
<feature type="compositionally biased region" description="Polar residues" evidence="10">
    <location>
        <begin position="187"/>
        <end position="197"/>
    </location>
</feature>
<keyword evidence="7" id="KW-0804">Transcription</keyword>
<feature type="region of interest" description="Disordered" evidence="10">
    <location>
        <begin position="166"/>
        <end position="258"/>
    </location>
</feature>
<dbReference type="PROSITE" id="PS50082">
    <property type="entry name" value="WD_REPEATS_2"/>
    <property type="match status" value="2"/>
</dbReference>
<dbReference type="GO" id="GO:0000785">
    <property type="term" value="C:chromatin"/>
    <property type="evidence" value="ECO:0007669"/>
    <property type="project" value="TreeGrafter"/>
</dbReference>
<feature type="repeat" description="WD" evidence="9">
    <location>
        <begin position="81"/>
        <end position="98"/>
    </location>
</feature>
<dbReference type="InterPro" id="IPR036322">
    <property type="entry name" value="WD40_repeat_dom_sf"/>
</dbReference>
<feature type="region of interest" description="Disordered" evidence="10">
    <location>
        <begin position="1097"/>
        <end position="1121"/>
    </location>
</feature>
<dbReference type="EMBL" id="CAACVS010000009">
    <property type="protein sequence ID" value="VEU33805.1"/>
    <property type="molecule type" value="Genomic_DNA"/>
</dbReference>
<name>A0A448YVK3_9STRA</name>
<dbReference type="SMART" id="SM00320">
    <property type="entry name" value="WD40"/>
    <property type="match status" value="7"/>
</dbReference>
<evidence type="ECO:0000313" key="13">
    <source>
        <dbReference type="Proteomes" id="UP000291116"/>
    </source>
</evidence>
<feature type="compositionally biased region" description="Low complexity" evidence="10">
    <location>
        <begin position="23"/>
        <end position="37"/>
    </location>
</feature>
<keyword evidence="8" id="KW-0539">Nucleus</keyword>
<comment type="similarity">
    <text evidence="2">Belongs to the WD repeat HIR1 family.</text>
</comment>
<dbReference type="InterPro" id="IPR011494">
    <property type="entry name" value="HIRA-like_C"/>
</dbReference>
<dbReference type="PANTHER" id="PTHR13831:SF0">
    <property type="entry name" value="PROTEIN HIRA"/>
    <property type="match status" value="1"/>
</dbReference>
<evidence type="ECO:0000256" key="9">
    <source>
        <dbReference type="PROSITE-ProRule" id="PRU00221"/>
    </source>
</evidence>
<dbReference type="PROSITE" id="PS50294">
    <property type="entry name" value="WD_REPEATS_REGION"/>
    <property type="match status" value="1"/>
</dbReference>
<dbReference type="PANTHER" id="PTHR13831">
    <property type="entry name" value="MEMBER OF THE HIR1 FAMILY OF WD-REPEAT PROTEINS"/>
    <property type="match status" value="1"/>
</dbReference>
<dbReference type="InterPro" id="IPR001680">
    <property type="entry name" value="WD40_rpt"/>
</dbReference>
<evidence type="ECO:0000313" key="12">
    <source>
        <dbReference type="EMBL" id="VEU33805.1"/>
    </source>
</evidence>
<dbReference type="InterPro" id="IPR015943">
    <property type="entry name" value="WD40/YVTN_repeat-like_dom_sf"/>
</dbReference>
<keyword evidence="13" id="KW-1185">Reference proteome</keyword>
<protein>
    <recommendedName>
        <fullName evidence="11">Protein HIRA-like C-terminal domain-containing protein</fullName>
    </recommendedName>
</protein>
<keyword evidence="3 9" id="KW-0853">WD repeat</keyword>
<evidence type="ECO:0000256" key="7">
    <source>
        <dbReference type="ARBA" id="ARBA00023163"/>
    </source>
</evidence>
<sequence length="1340" mass="141464">MVIAEVPLWVVHSNSNAPKGDGKAPASSAGASSPSASAKDRATEARASESLRLLSSLGGSSSSLSPAGLQRAGIYGIDVHGSKFATGGGDGTVRIWSVGALFPTVSGEGSSSTSSSIKGSRYRKGTGGGLAQTPGAANGGDDAGSSSDDPAAMDGTLQTIATASGNHCYESSGESSQDDSLVGDPESTATGASNGNRIGNHHQHPVRDLSSVVRKKGEAAAPVSPSASGDLPDPSTPPSAGPNAGETPAPEGPGGRQKHHRLLCTLSAHTGSSVLAVRFSNNGRYLASAGDDAVVCIYARQARNSIGAMVASGNLVERSEDGPVLEHWTRIKLCRGHGLDVVGLAWAPDDSHLVSCSLDSNTPIVVWKLTDLAEQGGEAQHNGSSNGGGGGYYQHNYNNVLCNPYKVLGRGIHTSTVKGVTFDPAGTYLASSGDDPSVCIWRAHDDWGLERRIDAASGIFRKWSTAGGSGHAGATAGLATTSSLSAQSLFRRLSWSTDGAYICATNAVVRNKNVASTISREGWAVSGSKTAASGAVNLVGHKQPVVASRHCPYLLKNASQGGNGSDDDDDDPEPDYSTLLALGDKRGFVTVWSTRKSRPVFKIQCSESRCTVTDLAWGRCGNAGDRAVDANKTSNNNSNTKNNDLMLLVSLLDGQVVALRFGIPDELGSLLSPREQGRVFQLRYGIDPSDLTSSRRLFVGDNSGGPKLIENALQFALENHQQHQQQIRVSTEEEGGEANSAAAAAAAAAAAKERSLTSEEIQKRQLESRSRGGKKRIQPLLMMQTSPLQPPTKKQKTTNGEQDKEKAGAADTLESALELAEKAASGAEAVTAAQKTASKTTAITGNDHHHQQQQQQQQQQLQHHHRDPSAAHHHSQNIQLLAGASQSTPQIPHNTDRIHSVDLPLLKPNPLRVGGETAGNVRYVADCTNSIRVPAGSSGGALPCSVLSISKGGQSLWKDQLPGSTCCAIAASKSWLVVGTSDGCLQIYGTSPTLGWQSASAFRSHPPFVLGRPIVALHLREGGAQTELLVVSSDGRFGVYVLEPRLKLLYKGSLLPAMTHVLLSADLQTDLYLPKLARIQLTETNRLLLLLSLRSASTPGRNSGPDEGRAGRGTNQAPSVGAGGSLQGFVYDLESELWMRVADSRFVLSDFYNSLPSFSSLKKQSTTDGPLSKLDDYVRMGAGSSSLQRSRRARSILGNSVSFQTSTVTTTSRQNDDEANNDVDSRSHCEDRMACALALGSVSEFEFWFSMYVKILALTGNEVLLRLVIDMLMGKYPSGASNGEAACNSTCWWLSESPMVLTFDRVKLVSTVVIPEMSKNRALQRLTNEIAVEVELLHKK</sequence>
<proteinExistence type="inferred from homology"/>
<keyword evidence="4" id="KW-0677">Repeat</keyword>
<evidence type="ECO:0000256" key="3">
    <source>
        <dbReference type="ARBA" id="ARBA00022574"/>
    </source>
</evidence>
<reference evidence="12 13" key="1">
    <citation type="submission" date="2019-01" db="EMBL/GenBank/DDBJ databases">
        <authorList>
            <person name="Ferrante I. M."/>
        </authorList>
    </citation>
    <scope>NUCLEOTIDE SEQUENCE [LARGE SCALE GENOMIC DNA]</scope>
    <source>
        <strain evidence="12 13">B856</strain>
    </source>
</reference>
<gene>
    <name evidence="12" type="ORF">PSNMU_V1.4_AUG-EV-PASAV3_0004950</name>
</gene>
<dbReference type="Gene3D" id="2.130.10.10">
    <property type="entry name" value="YVTN repeat-like/Quinoprotein amine dehydrogenase"/>
    <property type="match status" value="2"/>
</dbReference>
<feature type="compositionally biased region" description="Low complexity" evidence="10">
    <location>
        <begin position="106"/>
        <end position="119"/>
    </location>
</feature>
<dbReference type="GO" id="GO:0005634">
    <property type="term" value="C:nucleus"/>
    <property type="evidence" value="ECO:0007669"/>
    <property type="project" value="UniProtKB-SubCell"/>
</dbReference>
<feature type="compositionally biased region" description="Basic and acidic residues" evidence="10">
    <location>
        <begin position="38"/>
        <end position="47"/>
    </location>
</feature>
<dbReference type="SUPFAM" id="SSF50978">
    <property type="entry name" value="WD40 repeat-like"/>
    <property type="match status" value="2"/>
</dbReference>
<dbReference type="GO" id="GO:0031491">
    <property type="term" value="F:nucleosome binding"/>
    <property type="evidence" value="ECO:0007669"/>
    <property type="project" value="TreeGrafter"/>
</dbReference>
<feature type="compositionally biased region" description="Low complexity" evidence="10">
    <location>
        <begin position="143"/>
        <end position="153"/>
    </location>
</feature>
<evidence type="ECO:0000256" key="5">
    <source>
        <dbReference type="ARBA" id="ARBA00022853"/>
    </source>
</evidence>
<keyword evidence="5" id="KW-0156">Chromatin regulator</keyword>
<evidence type="ECO:0000256" key="1">
    <source>
        <dbReference type="ARBA" id="ARBA00004123"/>
    </source>
</evidence>
<dbReference type="GO" id="GO:0006338">
    <property type="term" value="P:chromatin remodeling"/>
    <property type="evidence" value="ECO:0007669"/>
    <property type="project" value="InterPro"/>
</dbReference>
<evidence type="ECO:0000256" key="10">
    <source>
        <dbReference type="SAM" id="MobiDB-lite"/>
    </source>
</evidence>